<dbReference type="InterPro" id="IPR011011">
    <property type="entry name" value="Znf_FYVE_PHD"/>
</dbReference>
<keyword evidence="5" id="KW-0175">Coiled coil</keyword>
<dbReference type="Gene3D" id="3.30.40.10">
    <property type="entry name" value="Zinc/RING finger domain, C3HC4 (zinc finger)"/>
    <property type="match status" value="1"/>
</dbReference>
<feature type="coiled-coil region" evidence="5">
    <location>
        <begin position="157"/>
        <end position="184"/>
    </location>
</feature>
<evidence type="ECO:0000256" key="4">
    <source>
        <dbReference type="PROSITE-ProRule" id="PRU00146"/>
    </source>
</evidence>
<dbReference type="AlphaFoldDB" id="A0A6J8E3X7"/>
<evidence type="ECO:0000259" key="6">
    <source>
        <dbReference type="PROSITE" id="PS50016"/>
    </source>
</evidence>
<dbReference type="InterPro" id="IPR013083">
    <property type="entry name" value="Znf_RING/FYVE/PHD"/>
</dbReference>
<proteinExistence type="predicted"/>
<dbReference type="InterPro" id="IPR019786">
    <property type="entry name" value="Zinc_finger_PHD-type_CS"/>
</dbReference>
<accession>A0A6J8E3X7</accession>
<gene>
    <name evidence="7" type="ORF">MCOR_47803</name>
</gene>
<dbReference type="SMART" id="SM00249">
    <property type="entry name" value="PHD"/>
    <property type="match status" value="1"/>
</dbReference>
<keyword evidence="1" id="KW-0479">Metal-binding</keyword>
<sequence>MSVQELMSFSKPEYKKLLKAQLKQQAPNICANIKADDQEKETYDADESITLIKEIHKNSVSASYNYTVSANKTKKQEGSSTFRQYCFSNINPPCVCNGTLKNQNQIRCNFCQELFHERCVEVKRDDPIGFWTCPDCRKIPTLIKAMDKNFGVVSQNNTNLVQELKNKNDQIQILQSENDRLRSLIQQRVETHDD</sequence>
<keyword evidence="8" id="KW-1185">Reference proteome</keyword>
<evidence type="ECO:0000313" key="7">
    <source>
        <dbReference type="EMBL" id="CAC5415087.1"/>
    </source>
</evidence>
<reference evidence="7 8" key="1">
    <citation type="submission" date="2020-06" db="EMBL/GenBank/DDBJ databases">
        <authorList>
            <person name="Li R."/>
            <person name="Bekaert M."/>
        </authorList>
    </citation>
    <scope>NUCLEOTIDE SEQUENCE [LARGE SCALE GENOMIC DNA]</scope>
    <source>
        <strain evidence="8">wild</strain>
    </source>
</reference>
<keyword evidence="3" id="KW-0862">Zinc</keyword>
<dbReference type="EMBL" id="CACVKT020008376">
    <property type="protein sequence ID" value="CAC5415087.1"/>
    <property type="molecule type" value="Genomic_DNA"/>
</dbReference>
<evidence type="ECO:0000256" key="1">
    <source>
        <dbReference type="ARBA" id="ARBA00022723"/>
    </source>
</evidence>
<dbReference type="InterPro" id="IPR001965">
    <property type="entry name" value="Znf_PHD"/>
</dbReference>
<dbReference type="OrthoDB" id="2505961at2759"/>
<evidence type="ECO:0000256" key="3">
    <source>
        <dbReference type="ARBA" id="ARBA00022833"/>
    </source>
</evidence>
<evidence type="ECO:0000256" key="2">
    <source>
        <dbReference type="ARBA" id="ARBA00022771"/>
    </source>
</evidence>
<dbReference type="InterPro" id="IPR019787">
    <property type="entry name" value="Znf_PHD-finger"/>
</dbReference>
<dbReference type="Proteomes" id="UP000507470">
    <property type="component" value="Unassembled WGS sequence"/>
</dbReference>
<evidence type="ECO:0000256" key="5">
    <source>
        <dbReference type="SAM" id="Coils"/>
    </source>
</evidence>
<organism evidence="7 8">
    <name type="scientific">Mytilus coruscus</name>
    <name type="common">Sea mussel</name>
    <dbReference type="NCBI Taxonomy" id="42192"/>
    <lineage>
        <taxon>Eukaryota</taxon>
        <taxon>Metazoa</taxon>
        <taxon>Spiralia</taxon>
        <taxon>Lophotrochozoa</taxon>
        <taxon>Mollusca</taxon>
        <taxon>Bivalvia</taxon>
        <taxon>Autobranchia</taxon>
        <taxon>Pteriomorphia</taxon>
        <taxon>Mytilida</taxon>
        <taxon>Mytiloidea</taxon>
        <taxon>Mytilidae</taxon>
        <taxon>Mytilinae</taxon>
        <taxon>Mytilus</taxon>
    </lineage>
</organism>
<name>A0A6J8E3X7_MYTCO</name>
<keyword evidence="2 4" id="KW-0863">Zinc-finger</keyword>
<dbReference type="PROSITE" id="PS01359">
    <property type="entry name" value="ZF_PHD_1"/>
    <property type="match status" value="1"/>
</dbReference>
<protein>
    <recommendedName>
        <fullName evidence="6">PHD-type domain-containing protein</fullName>
    </recommendedName>
</protein>
<dbReference type="SUPFAM" id="SSF57903">
    <property type="entry name" value="FYVE/PHD zinc finger"/>
    <property type="match status" value="1"/>
</dbReference>
<dbReference type="PROSITE" id="PS50016">
    <property type="entry name" value="ZF_PHD_2"/>
    <property type="match status" value="1"/>
</dbReference>
<dbReference type="GO" id="GO:0008270">
    <property type="term" value="F:zinc ion binding"/>
    <property type="evidence" value="ECO:0007669"/>
    <property type="project" value="UniProtKB-KW"/>
</dbReference>
<feature type="domain" description="PHD-type" evidence="6">
    <location>
        <begin position="91"/>
        <end position="139"/>
    </location>
</feature>
<evidence type="ECO:0000313" key="8">
    <source>
        <dbReference type="Proteomes" id="UP000507470"/>
    </source>
</evidence>